<feature type="region of interest" description="Disordered" evidence="1">
    <location>
        <begin position="29"/>
        <end position="59"/>
    </location>
</feature>
<keyword evidence="2" id="KW-0732">Signal</keyword>
<accession>A0ABV5SPD3</accession>
<organism evidence="3 4">
    <name type="scientific">Agromyces lapidis</name>
    <dbReference type="NCBI Taxonomy" id="279574"/>
    <lineage>
        <taxon>Bacteria</taxon>
        <taxon>Bacillati</taxon>
        <taxon>Actinomycetota</taxon>
        <taxon>Actinomycetes</taxon>
        <taxon>Micrococcales</taxon>
        <taxon>Microbacteriaceae</taxon>
        <taxon>Agromyces</taxon>
    </lineage>
</organism>
<protein>
    <recommendedName>
        <fullName evidence="5">Lipoprotein</fullName>
    </recommendedName>
</protein>
<feature type="compositionally biased region" description="Low complexity" evidence="1">
    <location>
        <begin position="33"/>
        <end position="59"/>
    </location>
</feature>
<feature type="chain" id="PRO_5045887241" description="Lipoprotein" evidence="2">
    <location>
        <begin position="24"/>
        <end position="191"/>
    </location>
</feature>
<evidence type="ECO:0008006" key="5">
    <source>
        <dbReference type="Google" id="ProtNLM"/>
    </source>
</evidence>
<reference evidence="3 4" key="1">
    <citation type="submission" date="2024-09" db="EMBL/GenBank/DDBJ databases">
        <authorList>
            <person name="Sun Q."/>
            <person name="Mori K."/>
        </authorList>
    </citation>
    <scope>NUCLEOTIDE SEQUENCE [LARGE SCALE GENOMIC DNA]</scope>
    <source>
        <strain evidence="3 4">JCM 14321</strain>
    </source>
</reference>
<dbReference type="RefSeq" id="WP_157423680.1">
    <property type="nucleotide sequence ID" value="NZ_BAAANI010000008.1"/>
</dbReference>
<comment type="caution">
    <text evidence="3">The sequence shown here is derived from an EMBL/GenBank/DDBJ whole genome shotgun (WGS) entry which is preliminary data.</text>
</comment>
<name>A0ABV5SPD3_9MICO</name>
<dbReference type="EMBL" id="JBHMBL010000001">
    <property type="protein sequence ID" value="MFB9640914.1"/>
    <property type="molecule type" value="Genomic_DNA"/>
</dbReference>
<evidence type="ECO:0000256" key="2">
    <source>
        <dbReference type="SAM" id="SignalP"/>
    </source>
</evidence>
<dbReference type="PROSITE" id="PS51257">
    <property type="entry name" value="PROKAR_LIPOPROTEIN"/>
    <property type="match status" value="1"/>
</dbReference>
<gene>
    <name evidence="3" type="ORF">ACFFQV_01310</name>
</gene>
<dbReference type="Proteomes" id="UP001589667">
    <property type="component" value="Unassembled WGS sequence"/>
</dbReference>
<evidence type="ECO:0000256" key="1">
    <source>
        <dbReference type="SAM" id="MobiDB-lite"/>
    </source>
</evidence>
<evidence type="ECO:0000313" key="4">
    <source>
        <dbReference type="Proteomes" id="UP001589667"/>
    </source>
</evidence>
<evidence type="ECO:0000313" key="3">
    <source>
        <dbReference type="EMBL" id="MFB9640914.1"/>
    </source>
</evidence>
<keyword evidence="4" id="KW-1185">Reference proteome</keyword>
<proteinExistence type="predicted"/>
<sequence length="191" mass="19144">MRASLQSLIVAAASLLVVAGLSACTAAGAPDGSAEPTAAPTAAPTTSASATPTDSPAPTSVAVTCDTVLAPEAYAQLESDGLTPRDPIAHTEFMGAMLDAGALGCRWGKEATDLSLDVARLTVDDATWPEWEVALTAAGYTLTDDPVPGAYTGPVDPGTGLSPVVVKTDDAIVYVGAPVFAGWIASPDESE</sequence>
<feature type="signal peptide" evidence="2">
    <location>
        <begin position="1"/>
        <end position="23"/>
    </location>
</feature>